<keyword evidence="1" id="KW-0001">2Fe-2S</keyword>
<keyword evidence="2" id="KW-0479">Metal-binding</keyword>
<keyword evidence="3" id="KW-0408">Iron</keyword>
<evidence type="ECO:0000313" key="7">
    <source>
        <dbReference type="EMBL" id="MFM1722385.1"/>
    </source>
</evidence>
<dbReference type="EMBL" id="JBDLNV010000001">
    <property type="protein sequence ID" value="MFM1722385.1"/>
    <property type="molecule type" value="Genomic_DNA"/>
</dbReference>
<sequence length="81" mass="8767">MTIEMGEEVTITVCPDGPLLVRGAVELVGADGEPMDVQRNVIALCRCGGTRRPPFCDSTHKKRKSRRAEQSARGKDEGGEP</sequence>
<evidence type="ECO:0000256" key="2">
    <source>
        <dbReference type="ARBA" id="ARBA00022723"/>
    </source>
</evidence>
<dbReference type="InterPro" id="IPR042216">
    <property type="entry name" value="MitoNEET_CISD"/>
</dbReference>
<accession>A0ABW9FC78</accession>
<feature type="domain" description="Iron-binding zinc finger CDGSH type" evidence="6">
    <location>
        <begin position="28"/>
        <end position="66"/>
    </location>
</feature>
<feature type="compositionally biased region" description="Basic and acidic residues" evidence="5">
    <location>
        <begin position="67"/>
        <end position="81"/>
    </location>
</feature>
<dbReference type="Gene3D" id="3.40.5.90">
    <property type="entry name" value="CDGSH iron-sulfur domain, mitoNEET-type"/>
    <property type="match status" value="1"/>
</dbReference>
<evidence type="ECO:0000259" key="6">
    <source>
        <dbReference type="SMART" id="SM00704"/>
    </source>
</evidence>
<dbReference type="Proteomes" id="UP001629745">
    <property type="component" value="Unassembled WGS sequence"/>
</dbReference>
<evidence type="ECO:0000313" key="8">
    <source>
        <dbReference type="Proteomes" id="UP001629745"/>
    </source>
</evidence>
<keyword evidence="4" id="KW-0411">Iron-sulfur</keyword>
<dbReference type="SMART" id="SM00704">
    <property type="entry name" value="ZnF_CDGSH"/>
    <property type="match status" value="1"/>
</dbReference>
<dbReference type="Pfam" id="PF09360">
    <property type="entry name" value="zf-CDGSH"/>
    <property type="match status" value="1"/>
</dbReference>
<comment type="caution">
    <text evidence="7">The sequence shown here is derived from an EMBL/GenBank/DDBJ whole genome shotgun (WGS) entry which is preliminary data.</text>
</comment>
<protein>
    <submittedName>
        <fullName evidence="7">CDGSH iron-sulfur domain-containing protein</fullName>
    </submittedName>
</protein>
<evidence type="ECO:0000256" key="3">
    <source>
        <dbReference type="ARBA" id="ARBA00023004"/>
    </source>
</evidence>
<evidence type="ECO:0000256" key="4">
    <source>
        <dbReference type="ARBA" id="ARBA00023014"/>
    </source>
</evidence>
<gene>
    <name evidence="7" type="ORF">ABEU20_000939</name>
</gene>
<feature type="region of interest" description="Disordered" evidence="5">
    <location>
        <begin position="49"/>
        <end position="81"/>
    </location>
</feature>
<evidence type="ECO:0000256" key="1">
    <source>
        <dbReference type="ARBA" id="ARBA00022714"/>
    </source>
</evidence>
<proteinExistence type="predicted"/>
<keyword evidence="8" id="KW-1185">Reference proteome</keyword>
<name>A0ABW9FC78_9NOCA</name>
<evidence type="ECO:0000256" key="5">
    <source>
        <dbReference type="SAM" id="MobiDB-lite"/>
    </source>
</evidence>
<organism evidence="7 8">
    <name type="scientific">Rhodococcus parequi</name>
    <dbReference type="NCBI Taxonomy" id="3137122"/>
    <lineage>
        <taxon>Bacteria</taxon>
        <taxon>Bacillati</taxon>
        <taxon>Actinomycetota</taxon>
        <taxon>Actinomycetes</taxon>
        <taxon>Mycobacteriales</taxon>
        <taxon>Nocardiaceae</taxon>
        <taxon>Rhodococcus</taxon>
    </lineage>
</organism>
<dbReference type="InterPro" id="IPR018967">
    <property type="entry name" value="FeS-contain_CDGSH-typ"/>
</dbReference>
<reference evidence="7 8" key="1">
    <citation type="submission" date="2023-11" db="EMBL/GenBank/DDBJ databases">
        <authorList>
            <person name="Val-Calvo J."/>
            <person name="Scortti M."/>
            <person name="Vazquez-Boland J."/>
        </authorList>
    </citation>
    <scope>NUCLEOTIDE SEQUENCE [LARGE SCALE GENOMIC DNA]</scope>
    <source>
        <strain evidence="7 8">PAM 2766</strain>
    </source>
</reference>